<keyword evidence="3" id="KW-0408">Iron</keyword>
<keyword evidence="5" id="KW-0472">Membrane</keyword>
<dbReference type="Proteomes" id="UP000545876">
    <property type="component" value="Unassembled WGS sequence"/>
</dbReference>
<keyword evidence="5" id="KW-0812">Transmembrane</keyword>
<evidence type="ECO:0000313" key="7">
    <source>
        <dbReference type="EMBL" id="NLD25291.1"/>
    </source>
</evidence>
<dbReference type="InterPro" id="IPR001199">
    <property type="entry name" value="Cyt_B5-like_heme/steroid-bd"/>
</dbReference>
<feature type="transmembrane region" description="Helical" evidence="5">
    <location>
        <begin position="172"/>
        <end position="192"/>
    </location>
</feature>
<sequence length="240" mass="28204">MKKILPILLFFLSLFLFLNKVYAYTLDDVKVHNTSNDCWVVFEQSVYDLTKYLPNHDRFLDIREWCGKDMTEDFVTKDGSGRDHRPSSYSLLEQYKIGDFEQEKISVEPQITEEVSSESEGAEDIVKESKEYNMIIPFIISCSLYWCTYFVIKKQKNKGLLLMKFNAFWNTVLILTLLIPSFGFGVFMLIRIQKPSLYSINFEFLYWHVELSLVMGFVAISHFIQRIAIYLKQVTAKINN</sequence>
<evidence type="ECO:0000259" key="6">
    <source>
        <dbReference type="PROSITE" id="PS50255"/>
    </source>
</evidence>
<feature type="transmembrane region" description="Helical" evidence="5">
    <location>
        <begin position="204"/>
        <end position="224"/>
    </location>
</feature>
<organism evidence="7 8">
    <name type="scientific">Candidatus Dojkabacteria bacterium</name>
    <dbReference type="NCBI Taxonomy" id="2099670"/>
    <lineage>
        <taxon>Bacteria</taxon>
        <taxon>Candidatus Dojkabacteria</taxon>
    </lineage>
</organism>
<reference evidence="7 8" key="1">
    <citation type="journal article" date="2020" name="Biotechnol. Biofuels">
        <title>New insights from the biogas microbiome by comprehensive genome-resolved metagenomics of nearly 1600 species originating from multiple anaerobic digesters.</title>
        <authorList>
            <person name="Campanaro S."/>
            <person name="Treu L."/>
            <person name="Rodriguez-R L.M."/>
            <person name="Kovalovszki A."/>
            <person name="Ziels R.M."/>
            <person name="Maus I."/>
            <person name="Zhu X."/>
            <person name="Kougias P.G."/>
            <person name="Basile A."/>
            <person name="Luo G."/>
            <person name="Schluter A."/>
            <person name="Konstantinidis K.T."/>
            <person name="Angelidaki I."/>
        </authorList>
    </citation>
    <scope>NUCLEOTIDE SEQUENCE [LARGE SCALE GENOMIC DNA]</scope>
    <source>
        <strain evidence="7">AS06rmzACSIP_65</strain>
    </source>
</reference>
<dbReference type="PANTHER" id="PTHR19359">
    <property type="entry name" value="CYTOCHROME B5"/>
    <property type="match status" value="1"/>
</dbReference>
<evidence type="ECO:0000256" key="5">
    <source>
        <dbReference type="SAM" id="Phobius"/>
    </source>
</evidence>
<comment type="caution">
    <text evidence="7">The sequence shown here is derived from an EMBL/GenBank/DDBJ whole genome shotgun (WGS) entry which is preliminary data.</text>
</comment>
<accession>A0A847D0V3</accession>
<evidence type="ECO:0000256" key="3">
    <source>
        <dbReference type="ARBA" id="ARBA00023004"/>
    </source>
</evidence>
<dbReference type="GO" id="GO:0046872">
    <property type="term" value="F:metal ion binding"/>
    <property type="evidence" value="ECO:0007669"/>
    <property type="project" value="UniProtKB-KW"/>
</dbReference>
<keyword evidence="2" id="KW-0479">Metal-binding</keyword>
<dbReference type="PROSITE" id="PS50255">
    <property type="entry name" value="CYTOCHROME_B5_2"/>
    <property type="match status" value="1"/>
</dbReference>
<keyword evidence="5" id="KW-1133">Transmembrane helix</keyword>
<feature type="domain" description="Cytochrome b5 heme-binding" evidence="6">
    <location>
        <begin position="21"/>
        <end position="101"/>
    </location>
</feature>
<keyword evidence="1" id="KW-0349">Heme</keyword>
<evidence type="ECO:0000256" key="4">
    <source>
        <dbReference type="ARBA" id="ARBA00038168"/>
    </source>
</evidence>
<name>A0A847D0V3_9BACT</name>
<dbReference type="AlphaFoldDB" id="A0A847D0V3"/>
<dbReference type="InterPro" id="IPR036400">
    <property type="entry name" value="Cyt_B5-like_heme/steroid_sf"/>
</dbReference>
<comment type="similarity">
    <text evidence="4">Belongs to the cytochrome b5 family.</text>
</comment>
<feature type="transmembrane region" description="Helical" evidence="5">
    <location>
        <begin position="134"/>
        <end position="152"/>
    </location>
</feature>
<dbReference type="GO" id="GO:0016020">
    <property type="term" value="C:membrane"/>
    <property type="evidence" value="ECO:0007669"/>
    <property type="project" value="TreeGrafter"/>
</dbReference>
<proteinExistence type="inferred from homology"/>
<evidence type="ECO:0000256" key="1">
    <source>
        <dbReference type="ARBA" id="ARBA00022617"/>
    </source>
</evidence>
<protein>
    <submittedName>
        <fullName evidence="7">Cytochrome b5 domain-containing protein</fullName>
    </submittedName>
</protein>
<dbReference type="InterPro" id="IPR050668">
    <property type="entry name" value="Cytochrome_b5"/>
</dbReference>
<dbReference type="SMART" id="SM01117">
    <property type="entry name" value="Cyt-b5"/>
    <property type="match status" value="1"/>
</dbReference>
<dbReference type="Pfam" id="PF00173">
    <property type="entry name" value="Cyt-b5"/>
    <property type="match status" value="1"/>
</dbReference>
<dbReference type="EMBL" id="JAAZBX010000004">
    <property type="protein sequence ID" value="NLD25291.1"/>
    <property type="molecule type" value="Genomic_DNA"/>
</dbReference>
<dbReference type="GO" id="GO:0020037">
    <property type="term" value="F:heme binding"/>
    <property type="evidence" value="ECO:0007669"/>
    <property type="project" value="TreeGrafter"/>
</dbReference>
<evidence type="ECO:0000256" key="2">
    <source>
        <dbReference type="ARBA" id="ARBA00022723"/>
    </source>
</evidence>
<dbReference type="Gene3D" id="3.10.120.10">
    <property type="entry name" value="Cytochrome b5-like heme/steroid binding domain"/>
    <property type="match status" value="1"/>
</dbReference>
<evidence type="ECO:0000313" key="8">
    <source>
        <dbReference type="Proteomes" id="UP000545876"/>
    </source>
</evidence>
<gene>
    <name evidence="7" type="ORF">GX656_01460</name>
</gene>
<dbReference type="SUPFAM" id="SSF55856">
    <property type="entry name" value="Cytochrome b5-like heme/steroid binding domain"/>
    <property type="match status" value="1"/>
</dbReference>